<dbReference type="GO" id="GO:0006457">
    <property type="term" value="P:protein folding"/>
    <property type="evidence" value="ECO:0007669"/>
    <property type="project" value="InterPro"/>
</dbReference>
<evidence type="ECO:0000256" key="2">
    <source>
        <dbReference type="ARBA" id="ARBA00022692"/>
    </source>
</evidence>
<dbReference type="AlphaFoldDB" id="K8EML0"/>
<keyword evidence="3 7" id="KW-1133">Transmembrane helix</keyword>
<dbReference type="OrthoDB" id="10250354at2759"/>
<dbReference type="EMBL" id="FO082266">
    <property type="protein sequence ID" value="CCO19427.1"/>
    <property type="molecule type" value="Genomic_DNA"/>
</dbReference>
<evidence type="ECO:0000256" key="8">
    <source>
        <dbReference type="SAM" id="SignalP"/>
    </source>
</evidence>
<evidence type="ECO:0000256" key="4">
    <source>
        <dbReference type="ARBA" id="ARBA00023136"/>
    </source>
</evidence>
<gene>
    <name evidence="10" type="ordered locus">Bathy13g02380</name>
</gene>
<keyword evidence="4 7" id="KW-0472">Membrane</keyword>
<feature type="signal peptide" evidence="8">
    <location>
        <begin position="1"/>
        <end position="20"/>
    </location>
</feature>
<dbReference type="RefSeq" id="XP_007509624.1">
    <property type="nucleotide sequence ID" value="XM_007509562.1"/>
</dbReference>
<feature type="compositionally biased region" description="Low complexity" evidence="6">
    <location>
        <begin position="253"/>
        <end position="267"/>
    </location>
</feature>
<evidence type="ECO:0000313" key="11">
    <source>
        <dbReference type="Proteomes" id="UP000198341"/>
    </source>
</evidence>
<dbReference type="PRINTS" id="PR00625">
    <property type="entry name" value="JDOMAIN"/>
</dbReference>
<dbReference type="PANTHER" id="PTHR44176:SF1">
    <property type="entry name" value="DNAJ HOMOLOG SUBFAMILY C MEMBER 25"/>
    <property type="match status" value="1"/>
</dbReference>
<dbReference type="PANTHER" id="PTHR44176">
    <property type="entry name" value="DNAJ HOMOLOG SUBFAMILY C MEMBER 25"/>
    <property type="match status" value="1"/>
</dbReference>
<evidence type="ECO:0000256" key="5">
    <source>
        <dbReference type="ARBA" id="ARBA00023186"/>
    </source>
</evidence>
<dbReference type="PROSITE" id="PS00636">
    <property type="entry name" value="DNAJ_1"/>
    <property type="match status" value="1"/>
</dbReference>
<dbReference type="SUPFAM" id="SSF46565">
    <property type="entry name" value="Chaperone J-domain"/>
    <property type="match status" value="1"/>
</dbReference>
<feature type="compositionally biased region" description="Basic residues" evidence="6">
    <location>
        <begin position="270"/>
        <end position="282"/>
    </location>
</feature>
<reference evidence="10 11" key="1">
    <citation type="submission" date="2011-10" db="EMBL/GenBank/DDBJ databases">
        <authorList>
            <person name="Genoscope - CEA"/>
        </authorList>
    </citation>
    <scope>NUCLEOTIDE SEQUENCE [LARGE SCALE GENOMIC DNA]</scope>
    <source>
        <strain evidence="10 11">RCC 1105</strain>
    </source>
</reference>
<evidence type="ECO:0000256" key="3">
    <source>
        <dbReference type="ARBA" id="ARBA00022989"/>
    </source>
</evidence>
<keyword evidence="8" id="KW-0732">Signal</keyword>
<dbReference type="InterPro" id="IPR018253">
    <property type="entry name" value="DnaJ_domain_CS"/>
</dbReference>
<dbReference type="Proteomes" id="UP000198341">
    <property type="component" value="Chromosome 13"/>
</dbReference>
<dbReference type="GO" id="GO:0005789">
    <property type="term" value="C:endoplasmic reticulum membrane"/>
    <property type="evidence" value="ECO:0007669"/>
    <property type="project" value="TreeGrafter"/>
</dbReference>
<dbReference type="InterPro" id="IPR036869">
    <property type="entry name" value="J_dom_sf"/>
</dbReference>
<feature type="region of interest" description="Disordered" evidence="6">
    <location>
        <begin position="225"/>
        <end position="290"/>
    </location>
</feature>
<dbReference type="PROSITE" id="PS50076">
    <property type="entry name" value="DNAJ_2"/>
    <property type="match status" value="1"/>
</dbReference>
<dbReference type="GeneID" id="19012190"/>
<dbReference type="KEGG" id="bpg:Bathy13g02380"/>
<accession>K8EML0</accession>
<evidence type="ECO:0000256" key="1">
    <source>
        <dbReference type="ARBA" id="ARBA00004141"/>
    </source>
</evidence>
<dbReference type="STRING" id="41875.K8EML0"/>
<protein>
    <recommendedName>
        <fullName evidence="9">J domain-containing protein</fullName>
    </recommendedName>
</protein>
<proteinExistence type="predicted"/>
<feature type="region of interest" description="Disordered" evidence="6">
    <location>
        <begin position="85"/>
        <end position="110"/>
    </location>
</feature>
<keyword evidence="2 7" id="KW-0812">Transmembrane</keyword>
<evidence type="ECO:0000256" key="6">
    <source>
        <dbReference type="SAM" id="MobiDB-lite"/>
    </source>
</evidence>
<organism evidence="10 11">
    <name type="scientific">Bathycoccus prasinos</name>
    <dbReference type="NCBI Taxonomy" id="41875"/>
    <lineage>
        <taxon>Eukaryota</taxon>
        <taxon>Viridiplantae</taxon>
        <taxon>Chlorophyta</taxon>
        <taxon>Mamiellophyceae</taxon>
        <taxon>Mamiellales</taxon>
        <taxon>Bathycoccaceae</taxon>
        <taxon>Bathycoccus</taxon>
    </lineage>
</organism>
<name>K8EML0_9CHLO</name>
<dbReference type="InterPro" id="IPR001623">
    <property type="entry name" value="DnaJ_domain"/>
</dbReference>
<dbReference type="eggNOG" id="KOG0722">
    <property type="taxonomic scope" value="Eukaryota"/>
</dbReference>
<evidence type="ECO:0000256" key="7">
    <source>
        <dbReference type="SAM" id="Phobius"/>
    </source>
</evidence>
<dbReference type="Gene3D" id="1.10.287.110">
    <property type="entry name" value="DnaJ domain"/>
    <property type="match status" value="1"/>
</dbReference>
<comment type="subcellular location">
    <subcellularLocation>
        <location evidence="1">Membrane</location>
        <topology evidence="1">Multi-pass membrane protein</topology>
    </subcellularLocation>
</comment>
<keyword evidence="11" id="KW-1185">Reference proteome</keyword>
<evidence type="ECO:0000259" key="9">
    <source>
        <dbReference type="PROSITE" id="PS50076"/>
    </source>
</evidence>
<feature type="chain" id="PRO_5003917300" description="J domain-containing protein" evidence="8">
    <location>
        <begin position="21"/>
        <end position="349"/>
    </location>
</feature>
<dbReference type="SMART" id="SM00271">
    <property type="entry name" value="DnaJ"/>
    <property type="match status" value="1"/>
</dbReference>
<feature type="domain" description="J" evidence="9">
    <location>
        <begin position="50"/>
        <end position="146"/>
    </location>
</feature>
<keyword evidence="5" id="KW-0143">Chaperone</keyword>
<sequence>MTTTMMLLCFLLVVPQTTTSRGGGKKTSVFFANAQKQQQNDDALWCEPENCYDLLELHQHNATKALIKKQYFKFSRMYHPDKIDTYAGAGEEDDEETSSGSDTTTNDEDAKLAKRRKEMTQKFAKLARAYEVLSDERRRQDYDYALKYPEDKERNRAMFYRDKYSNQQGLKARFTYIFLGIAIVVTLFQFFNDRSVYRNVWLDFKASDIYAREMKTRLKKVNEKRMMASVGGAGKKRGGGGGSLSAMNREDSNSSLNNTSTSGNSNNKAHASKREKKKFMRNRSKEDEERDILDIEDEMKAQLLEQGVLSTPTWKNLAVVILSKWAAKKAKELGAKAKAKATDLSKKKK</sequence>
<dbReference type="Pfam" id="PF00226">
    <property type="entry name" value="DnaJ"/>
    <property type="match status" value="1"/>
</dbReference>
<evidence type="ECO:0000313" key="10">
    <source>
        <dbReference type="EMBL" id="CCO19427.1"/>
    </source>
</evidence>
<feature type="transmembrane region" description="Helical" evidence="7">
    <location>
        <begin position="174"/>
        <end position="191"/>
    </location>
</feature>
<dbReference type="InterPro" id="IPR044632">
    <property type="entry name" value="DNAJC25-like"/>
</dbReference>
<dbReference type="CDD" id="cd06257">
    <property type="entry name" value="DnaJ"/>
    <property type="match status" value="1"/>
</dbReference>